<dbReference type="GO" id="GO:0003935">
    <property type="term" value="F:GTP cyclohydrolase II activity"/>
    <property type="evidence" value="ECO:0007669"/>
    <property type="project" value="UniProtKB-UniRule"/>
</dbReference>
<gene>
    <name evidence="22" type="primary">ribA</name>
    <name evidence="20" type="synonym">ribBA</name>
    <name evidence="22" type="ORF">LOC68_06815</name>
</gene>
<dbReference type="PANTHER" id="PTHR21327:SF18">
    <property type="entry name" value="3,4-DIHYDROXY-2-BUTANONE 4-PHOSPHATE SYNTHASE"/>
    <property type="match status" value="1"/>
</dbReference>
<dbReference type="EMBL" id="JAJKFT010000004">
    <property type="protein sequence ID" value="MCC9628101.1"/>
    <property type="molecule type" value="Genomic_DNA"/>
</dbReference>
<dbReference type="PANTHER" id="PTHR21327">
    <property type="entry name" value="GTP CYCLOHYDROLASE II-RELATED"/>
    <property type="match status" value="1"/>
</dbReference>
<keyword evidence="9 20" id="KW-0479">Metal-binding</keyword>
<evidence type="ECO:0000256" key="10">
    <source>
        <dbReference type="ARBA" id="ARBA00022741"/>
    </source>
</evidence>
<dbReference type="EC" id="3.5.4.25" evidence="20"/>
<feature type="binding site" evidence="20">
    <location>
        <position position="30"/>
    </location>
    <ligand>
        <name>Mg(2+)</name>
        <dbReference type="ChEBI" id="CHEBI:18420"/>
        <label>1</label>
    </ligand>
</feature>
<dbReference type="GO" id="GO:0000287">
    <property type="term" value="F:magnesium ion binding"/>
    <property type="evidence" value="ECO:0007669"/>
    <property type="project" value="UniProtKB-UniRule"/>
</dbReference>
<protein>
    <recommendedName>
        <fullName evidence="20">Riboflavin biosynthesis protein RibBA</fullName>
    </recommendedName>
    <domain>
        <recommendedName>
            <fullName evidence="20">3,4-dihydroxy-2-butanone 4-phosphate synthase</fullName>
            <shortName evidence="20">DHBP synthase</shortName>
            <ecNumber evidence="20">4.1.99.12</ecNumber>
        </recommendedName>
    </domain>
    <domain>
        <recommendedName>
            <fullName evidence="20">GTP cyclohydrolase-2</fullName>
            <ecNumber evidence="20">3.5.4.25</ecNumber>
        </recommendedName>
        <alternativeName>
            <fullName evidence="20">GTP cyclohydrolase II</fullName>
        </alternativeName>
    </domain>
</protein>
<evidence type="ECO:0000256" key="5">
    <source>
        <dbReference type="ARBA" id="ARBA00004904"/>
    </source>
</evidence>
<evidence type="ECO:0000256" key="11">
    <source>
        <dbReference type="ARBA" id="ARBA00022801"/>
    </source>
</evidence>
<feature type="binding site" evidence="20">
    <location>
        <position position="30"/>
    </location>
    <ligand>
        <name>Mg(2+)</name>
        <dbReference type="ChEBI" id="CHEBI:18420"/>
        <label>2</label>
    </ligand>
</feature>
<dbReference type="Pfam" id="PF00925">
    <property type="entry name" value="GTP_cyclohydro2"/>
    <property type="match status" value="1"/>
</dbReference>
<evidence type="ECO:0000259" key="21">
    <source>
        <dbReference type="Pfam" id="PF00925"/>
    </source>
</evidence>
<evidence type="ECO:0000256" key="7">
    <source>
        <dbReference type="ARBA" id="ARBA00008976"/>
    </source>
</evidence>
<evidence type="ECO:0000256" key="13">
    <source>
        <dbReference type="ARBA" id="ARBA00022842"/>
    </source>
</evidence>
<feature type="binding site" evidence="20">
    <location>
        <position position="34"/>
    </location>
    <ligand>
        <name>D-ribulose 5-phosphate</name>
        <dbReference type="ChEBI" id="CHEBI:58121"/>
    </ligand>
</feature>
<dbReference type="NCBIfam" id="TIGR00505">
    <property type="entry name" value="ribA"/>
    <property type="match status" value="1"/>
</dbReference>
<dbReference type="Pfam" id="PF00926">
    <property type="entry name" value="DHBP_synthase"/>
    <property type="match status" value="1"/>
</dbReference>
<comment type="pathway">
    <text evidence="4 20">Cofactor biosynthesis; riboflavin biosynthesis; 5-amino-6-(D-ribitylamino)uracil from GTP: step 1/4.</text>
</comment>
<dbReference type="InterPro" id="IPR036144">
    <property type="entry name" value="RibA-like_sf"/>
</dbReference>
<dbReference type="SUPFAM" id="SSF142695">
    <property type="entry name" value="RibA-like"/>
    <property type="match status" value="1"/>
</dbReference>
<comment type="cofactor">
    <cofactor evidence="2">
        <name>Mn(2+)</name>
        <dbReference type="ChEBI" id="CHEBI:29035"/>
    </cofactor>
</comment>
<evidence type="ECO:0000256" key="20">
    <source>
        <dbReference type="HAMAP-Rule" id="MF_01283"/>
    </source>
</evidence>
<evidence type="ECO:0000256" key="18">
    <source>
        <dbReference type="ARBA" id="ARBA00043932"/>
    </source>
</evidence>
<evidence type="ECO:0000256" key="17">
    <source>
        <dbReference type="ARBA" id="ARBA00023268"/>
    </source>
</evidence>
<comment type="pathway">
    <text evidence="5 20">Cofactor biosynthesis; riboflavin biosynthesis; 2-hydroxy-3-oxobutyl phosphate from D-ribulose 5-phosphate: step 1/1.</text>
</comment>
<dbReference type="InterPro" id="IPR000926">
    <property type="entry name" value="RibA"/>
</dbReference>
<feature type="site" description="Essential for DHBP synthase activity" evidence="20">
    <location>
        <position position="165"/>
    </location>
</feature>
<dbReference type="GO" id="GO:0009231">
    <property type="term" value="P:riboflavin biosynthetic process"/>
    <property type="evidence" value="ECO:0007669"/>
    <property type="project" value="UniProtKB-UniRule"/>
</dbReference>
<dbReference type="HAMAP" id="MF_00179">
    <property type="entry name" value="RibA"/>
    <property type="match status" value="1"/>
</dbReference>
<evidence type="ECO:0000256" key="19">
    <source>
        <dbReference type="ARBA" id="ARBA00049295"/>
    </source>
</evidence>
<dbReference type="HAMAP" id="MF_01283">
    <property type="entry name" value="RibBA"/>
    <property type="match status" value="1"/>
</dbReference>
<feature type="active site" description="Proton acceptor; for GTP cyclohydrolase activity" evidence="20">
    <location>
        <position position="331"/>
    </location>
</feature>
<comment type="catalytic activity">
    <reaction evidence="1 20">
        <text>D-ribulose 5-phosphate = (2S)-2-hydroxy-3-oxobutyl phosphate + formate + H(+)</text>
        <dbReference type="Rhea" id="RHEA:18457"/>
        <dbReference type="ChEBI" id="CHEBI:15378"/>
        <dbReference type="ChEBI" id="CHEBI:15740"/>
        <dbReference type="ChEBI" id="CHEBI:58121"/>
        <dbReference type="ChEBI" id="CHEBI:58830"/>
        <dbReference type="EC" id="4.1.99.12"/>
    </reaction>
</comment>
<name>A0A9X1MJX3_9BACT</name>
<keyword evidence="12 20" id="KW-0862">Zinc</keyword>
<sequence length="402" mass="44371">MTHRFSSVQAAVDAISRGEIVIVVDAEDRENEGDFVAAAEKITPESVNFMITHGRGMLCAPILPDVCERLDLHPIVENNNAPLQTSFITPVDHHTSKTGITAKERADTILALADPHTTVDDFVRPGHVYPLLAKEGGVLRRAGHTEASVDLARMAGLRPAGVLCEILDEAGDRANRDQLIELAEKFNLEIISIEQLIAHRRVNEKLVSRAAEADLPTKYGQFRIIVYSVAYESQEPVALIFGEPDKQEKPPLVRLHSSCFTGDLISSLRCDCGDQLQMALQRISEEGHGVLVYLPQEGRGIGLTQKIRAYGLQDHGLDTVEANHALGFKADMRDYGIGIQILKDIGLRQIRLLTNNPKKTDAFIYGGFDLEVVDQVPMASPVNEFNEKYLATKRDKMGHTLP</sequence>
<dbReference type="FunFam" id="3.90.870.10:FF:000001">
    <property type="entry name" value="Riboflavin biosynthesis protein RibBA"/>
    <property type="match status" value="1"/>
</dbReference>
<dbReference type="InterPro" id="IPR016299">
    <property type="entry name" value="Riboflavin_synth_RibBA"/>
</dbReference>
<feature type="binding site" evidence="20">
    <location>
        <position position="165"/>
    </location>
    <ligand>
        <name>D-ribulose 5-phosphate</name>
        <dbReference type="ChEBI" id="CHEBI:58121"/>
    </ligand>
</feature>
<feature type="site" description="Essential for DHBP synthase activity" evidence="20">
    <location>
        <position position="127"/>
    </location>
</feature>
<feature type="binding site" evidence="20">
    <location>
        <begin position="297"/>
        <end position="299"/>
    </location>
    <ligand>
        <name>GTP</name>
        <dbReference type="ChEBI" id="CHEBI:37565"/>
    </ligand>
</feature>
<dbReference type="CDD" id="cd00641">
    <property type="entry name" value="GTP_cyclohydro2"/>
    <property type="match status" value="1"/>
</dbReference>
<dbReference type="GO" id="GO:0030145">
    <property type="term" value="F:manganese ion binding"/>
    <property type="evidence" value="ECO:0007669"/>
    <property type="project" value="UniProtKB-UniRule"/>
</dbReference>
<dbReference type="EC" id="4.1.99.12" evidence="20"/>
<feature type="binding site" evidence="20">
    <location>
        <position position="259"/>
    </location>
    <ligand>
        <name>Zn(2+)</name>
        <dbReference type="ChEBI" id="CHEBI:29105"/>
        <note>catalytic</note>
    </ligand>
</feature>
<evidence type="ECO:0000256" key="1">
    <source>
        <dbReference type="ARBA" id="ARBA00000141"/>
    </source>
</evidence>
<dbReference type="GO" id="GO:0008270">
    <property type="term" value="F:zinc ion binding"/>
    <property type="evidence" value="ECO:0007669"/>
    <property type="project" value="UniProtKB-UniRule"/>
</dbReference>
<comment type="cofactor">
    <cofactor evidence="20">
        <name>Mg(2+)</name>
        <dbReference type="ChEBI" id="CHEBI:18420"/>
    </cofactor>
    <cofactor evidence="20">
        <name>Mn(2+)</name>
        <dbReference type="ChEBI" id="CHEBI:29035"/>
    </cofactor>
    <text evidence="20">Binds 2 divalent metal cations per subunit. Magnesium or manganese.</text>
</comment>
<comment type="similarity">
    <text evidence="6 20">In the N-terminal section; belongs to the DHBP synthase family.</text>
</comment>
<dbReference type="FunFam" id="3.40.50.10990:FF:000001">
    <property type="entry name" value="Riboflavin biosynthesis protein RibBA"/>
    <property type="match status" value="1"/>
</dbReference>
<evidence type="ECO:0000256" key="14">
    <source>
        <dbReference type="ARBA" id="ARBA00023134"/>
    </source>
</evidence>
<comment type="similarity">
    <text evidence="7 20">In the C-terminal section; belongs to the GTP cyclohydrolase II family.</text>
</comment>
<dbReference type="Proteomes" id="UP001139103">
    <property type="component" value="Unassembled WGS sequence"/>
</dbReference>
<dbReference type="PIRSF" id="PIRSF001259">
    <property type="entry name" value="RibA"/>
    <property type="match status" value="1"/>
</dbReference>
<evidence type="ECO:0000313" key="23">
    <source>
        <dbReference type="Proteomes" id="UP001139103"/>
    </source>
</evidence>
<keyword evidence="23" id="KW-1185">Reference proteome</keyword>
<feature type="binding site" evidence="20">
    <location>
        <position position="275"/>
    </location>
    <ligand>
        <name>GTP</name>
        <dbReference type="ChEBI" id="CHEBI:37565"/>
    </ligand>
</feature>
<proteinExistence type="inferred from homology"/>
<accession>A0A9X1MJX3</accession>
<evidence type="ECO:0000256" key="2">
    <source>
        <dbReference type="ARBA" id="ARBA00001936"/>
    </source>
</evidence>
<dbReference type="GO" id="GO:0005525">
    <property type="term" value="F:GTP binding"/>
    <property type="evidence" value="ECO:0007669"/>
    <property type="project" value="UniProtKB-KW"/>
</dbReference>
<dbReference type="InterPro" id="IPR000422">
    <property type="entry name" value="DHBP_synthase_RibB"/>
</dbReference>
<evidence type="ECO:0000256" key="15">
    <source>
        <dbReference type="ARBA" id="ARBA00023211"/>
    </source>
</evidence>
<feature type="region of interest" description="GTP cyclohydrolase II" evidence="20">
    <location>
        <begin position="203"/>
        <end position="402"/>
    </location>
</feature>
<reference evidence="22" key="1">
    <citation type="submission" date="2021-11" db="EMBL/GenBank/DDBJ databases">
        <title>Genome sequence.</title>
        <authorList>
            <person name="Sun Q."/>
        </authorList>
    </citation>
    <scope>NUCLEOTIDE SEQUENCE</scope>
    <source>
        <strain evidence="22">JC732</strain>
    </source>
</reference>
<comment type="function">
    <text evidence="18 20">Catalyzes the conversion of GTP to 2,5-diamino-6-ribosylamino-4(3H)-pyrimidinone 5'-phosphate (DARP), formate and pyrophosphate.</text>
</comment>
<feature type="binding site" evidence="20">
    <location>
        <begin position="29"/>
        <end position="30"/>
    </location>
    <ligand>
        <name>D-ribulose 5-phosphate</name>
        <dbReference type="ChEBI" id="CHEBI:58121"/>
    </ligand>
</feature>
<dbReference type="GO" id="GO:0008686">
    <property type="term" value="F:3,4-dihydroxy-2-butanone-4-phosphate synthase activity"/>
    <property type="evidence" value="ECO:0007669"/>
    <property type="project" value="UniProtKB-UniRule"/>
</dbReference>
<feature type="binding site" evidence="20">
    <location>
        <position position="354"/>
    </location>
    <ligand>
        <name>GTP</name>
        <dbReference type="ChEBI" id="CHEBI:37565"/>
    </ligand>
</feature>
<feature type="binding site" evidence="20">
    <location>
        <begin position="254"/>
        <end position="258"/>
    </location>
    <ligand>
        <name>GTP</name>
        <dbReference type="ChEBI" id="CHEBI:37565"/>
    </ligand>
</feature>
<dbReference type="SUPFAM" id="SSF55821">
    <property type="entry name" value="YrdC/RibB"/>
    <property type="match status" value="1"/>
</dbReference>
<feature type="binding site" evidence="20">
    <location>
        <position position="359"/>
    </location>
    <ligand>
        <name>GTP</name>
        <dbReference type="ChEBI" id="CHEBI:37565"/>
    </ligand>
</feature>
<dbReference type="RefSeq" id="WP_230217053.1">
    <property type="nucleotide sequence ID" value="NZ_JAJKFT010000004.1"/>
</dbReference>
<feature type="binding site" evidence="20">
    <location>
        <position position="319"/>
    </location>
    <ligand>
        <name>GTP</name>
        <dbReference type="ChEBI" id="CHEBI:37565"/>
    </ligand>
</feature>
<evidence type="ECO:0000256" key="12">
    <source>
        <dbReference type="ARBA" id="ARBA00022833"/>
    </source>
</evidence>
<organism evidence="22 23">
    <name type="scientific">Blastopirellula sediminis</name>
    <dbReference type="NCBI Taxonomy" id="2894196"/>
    <lineage>
        <taxon>Bacteria</taxon>
        <taxon>Pseudomonadati</taxon>
        <taxon>Planctomycetota</taxon>
        <taxon>Planctomycetia</taxon>
        <taxon>Pirellulales</taxon>
        <taxon>Pirellulaceae</taxon>
        <taxon>Blastopirellula</taxon>
    </lineage>
</organism>
<dbReference type="AlphaFoldDB" id="A0A9X1MJX3"/>
<keyword evidence="13 20" id="KW-0460">Magnesium</keyword>
<dbReference type="GO" id="GO:0005829">
    <property type="term" value="C:cytosol"/>
    <property type="evidence" value="ECO:0007669"/>
    <property type="project" value="TreeGrafter"/>
</dbReference>
<feature type="domain" description="GTP cyclohydrolase II" evidence="21">
    <location>
        <begin position="209"/>
        <end position="377"/>
    </location>
</feature>
<feature type="region of interest" description="DHBP synthase" evidence="20">
    <location>
        <begin position="1"/>
        <end position="202"/>
    </location>
</feature>
<keyword evidence="15 20" id="KW-0464">Manganese</keyword>
<comment type="cofactor">
    <cofactor evidence="20">
        <name>Zn(2+)</name>
        <dbReference type="ChEBI" id="CHEBI:29105"/>
    </cofactor>
    <text evidence="20">Binds 1 zinc ion per subunit.</text>
</comment>
<feature type="active site" description="Nucleophile; for GTP cyclohydrolase activity" evidence="20">
    <location>
        <position position="333"/>
    </location>
</feature>
<keyword evidence="11 20" id="KW-0378">Hydrolase</keyword>
<evidence type="ECO:0000256" key="8">
    <source>
        <dbReference type="ARBA" id="ARBA00022619"/>
    </source>
</evidence>
<keyword evidence="14 20" id="KW-0342">GTP-binding</keyword>
<dbReference type="InterPro" id="IPR032677">
    <property type="entry name" value="GTP_cyclohydro_II"/>
</dbReference>
<evidence type="ECO:0000256" key="6">
    <source>
        <dbReference type="ARBA" id="ARBA00005520"/>
    </source>
</evidence>
<evidence type="ECO:0000256" key="3">
    <source>
        <dbReference type="ARBA" id="ARBA00002284"/>
    </source>
</evidence>
<dbReference type="NCBIfam" id="NF001591">
    <property type="entry name" value="PRK00393.1"/>
    <property type="match status" value="1"/>
</dbReference>
<feature type="binding site" evidence="20">
    <location>
        <position position="270"/>
    </location>
    <ligand>
        <name>Zn(2+)</name>
        <dbReference type="ChEBI" id="CHEBI:29105"/>
        <note>catalytic</note>
    </ligand>
</feature>
<dbReference type="Gene3D" id="3.40.50.10990">
    <property type="entry name" value="GTP cyclohydrolase II"/>
    <property type="match status" value="1"/>
</dbReference>
<keyword evidence="17 20" id="KW-0511">Multifunctional enzyme</keyword>
<keyword evidence="8 20" id="KW-0686">Riboflavin biosynthesis</keyword>
<comment type="function">
    <text evidence="3 20">Catalyzes the conversion of D-ribulose 5-phosphate to formate and 3,4-dihydroxy-2-butanone 4-phosphate.</text>
</comment>
<feature type="binding site" evidence="20">
    <location>
        <position position="144"/>
    </location>
    <ligand>
        <name>Mg(2+)</name>
        <dbReference type="ChEBI" id="CHEBI:18420"/>
        <label>2</label>
    </ligand>
</feature>
<evidence type="ECO:0000256" key="16">
    <source>
        <dbReference type="ARBA" id="ARBA00023239"/>
    </source>
</evidence>
<evidence type="ECO:0000256" key="9">
    <source>
        <dbReference type="ARBA" id="ARBA00022723"/>
    </source>
</evidence>
<comment type="catalytic activity">
    <reaction evidence="19 20">
        <text>GTP + 4 H2O = 2,5-diamino-6-hydroxy-4-(5-phosphoribosylamino)-pyrimidine + formate + 2 phosphate + 3 H(+)</text>
        <dbReference type="Rhea" id="RHEA:23704"/>
        <dbReference type="ChEBI" id="CHEBI:15377"/>
        <dbReference type="ChEBI" id="CHEBI:15378"/>
        <dbReference type="ChEBI" id="CHEBI:15740"/>
        <dbReference type="ChEBI" id="CHEBI:37565"/>
        <dbReference type="ChEBI" id="CHEBI:43474"/>
        <dbReference type="ChEBI" id="CHEBI:58614"/>
        <dbReference type="EC" id="3.5.4.25"/>
    </reaction>
</comment>
<keyword evidence="16 20" id="KW-0456">Lyase</keyword>
<keyword evidence="10 20" id="KW-0547">Nucleotide-binding</keyword>
<feature type="binding site" evidence="20">
    <location>
        <begin position="141"/>
        <end position="145"/>
    </location>
    <ligand>
        <name>D-ribulose 5-phosphate</name>
        <dbReference type="ChEBI" id="CHEBI:58121"/>
    </ligand>
</feature>
<evidence type="ECO:0000256" key="4">
    <source>
        <dbReference type="ARBA" id="ARBA00004853"/>
    </source>
</evidence>
<dbReference type="NCBIfam" id="TIGR00506">
    <property type="entry name" value="ribB"/>
    <property type="match status" value="1"/>
</dbReference>
<dbReference type="Gene3D" id="3.90.870.10">
    <property type="entry name" value="DHBP synthase"/>
    <property type="match status" value="1"/>
</dbReference>
<feature type="binding site" evidence="20">
    <location>
        <position position="272"/>
    </location>
    <ligand>
        <name>Zn(2+)</name>
        <dbReference type="ChEBI" id="CHEBI:29105"/>
        <note>catalytic</note>
    </ligand>
</feature>
<dbReference type="InterPro" id="IPR017945">
    <property type="entry name" value="DHBP_synth_RibB-like_a/b_dom"/>
</dbReference>
<evidence type="ECO:0000313" key="22">
    <source>
        <dbReference type="EMBL" id="MCC9628101.1"/>
    </source>
</evidence>
<comment type="caution">
    <text evidence="22">The sequence shown here is derived from an EMBL/GenBank/DDBJ whole genome shotgun (WGS) entry which is preliminary data.</text>
</comment>